<gene>
    <name evidence="2" type="ORF">GGX14DRAFT_580262</name>
</gene>
<dbReference type="AlphaFoldDB" id="A0AAD6XW05"/>
<feature type="region of interest" description="Disordered" evidence="1">
    <location>
        <begin position="30"/>
        <end position="62"/>
    </location>
</feature>
<evidence type="ECO:0000256" key="1">
    <source>
        <dbReference type="SAM" id="MobiDB-lite"/>
    </source>
</evidence>
<keyword evidence="3" id="KW-1185">Reference proteome</keyword>
<dbReference type="EMBL" id="JARJCW010000161">
    <property type="protein sequence ID" value="KAJ7189959.1"/>
    <property type="molecule type" value="Genomic_DNA"/>
</dbReference>
<name>A0AAD6XW05_9AGAR</name>
<evidence type="ECO:0000313" key="3">
    <source>
        <dbReference type="Proteomes" id="UP001219525"/>
    </source>
</evidence>
<proteinExistence type="predicted"/>
<accession>A0AAD6XW05</accession>
<sequence>MIQASDGTLFKIYRQHLSLQSSVFATSFSLPTPAPQSRKTTSDPLAPKSFADEEEGPVRDGSSDELALRLESRFSSEELGIFFEFVVVEGSVRTLCAILKTCHFYDVQGGIDYATVSLEQHAEVDNFKSALRFRLGWDFSILPWIHRAFDELISVPVNDFPADDEELLGPQAFLVLAKTQAHITEHRLSLAISPPEPVHALCCHNHTYCKAQWDAAWLSIPAGVAGWLLRDELSGAEIHEKLNWFSCGTMTGQCVRLTCDQVQLETPEEKSVLRHEEVIIDAAVKELLRIEGIRGLCQIVAFVKSVLKIVVNQAGVERVFSAAKFIQSDRRARLGMEKLGKITKGPSADRVDVG</sequence>
<protein>
    <submittedName>
        <fullName evidence="2">Uncharacterized protein</fullName>
    </submittedName>
</protein>
<feature type="compositionally biased region" description="Polar residues" evidence="1">
    <location>
        <begin position="30"/>
        <end position="43"/>
    </location>
</feature>
<comment type="caution">
    <text evidence="2">The sequence shown here is derived from an EMBL/GenBank/DDBJ whole genome shotgun (WGS) entry which is preliminary data.</text>
</comment>
<reference evidence="2" key="1">
    <citation type="submission" date="2023-03" db="EMBL/GenBank/DDBJ databases">
        <title>Massive genome expansion in bonnet fungi (Mycena s.s.) driven by repeated elements and novel gene families across ecological guilds.</title>
        <authorList>
            <consortium name="Lawrence Berkeley National Laboratory"/>
            <person name="Harder C.B."/>
            <person name="Miyauchi S."/>
            <person name="Viragh M."/>
            <person name="Kuo A."/>
            <person name="Thoen E."/>
            <person name="Andreopoulos B."/>
            <person name="Lu D."/>
            <person name="Skrede I."/>
            <person name="Drula E."/>
            <person name="Henrissat B."/>
            <person name="Morin E."/>
            <person name="Kohler A."/>
            <person name="Barry K."/>
            <person name="LaButti K."/>
            <person name="Morin E."/>
            <person name="Salamov A."/>
            <person name="Lipzen A."/>
            <person name="Mereny Z."/>
            <person name="Hegedus B."/>
            <person name="Baldrian P."/>
            <person name="Stursova M."/>
            <person name="Weitz H."/>
            <person name="Taylor A."/>
            <person name="Grigoriev I.V."/>
            <person name="Nagy L.G."/>
            <person name="Martin F."/>
            <person name="Kauserud H."/>
        </authorList>
    </citation>
    <scope>NUCLEOTIDE SEQUENCE</scope>
    <source>
        <strain evidence="2">9144</strain>
    </source>
</reference>
<organism evidence="2 3">
    <name type="scientific">Mycena pura</name>
    <dbReference type="NCBI Taxonomy" id="153505"/>
    <lineage>
        <taxon>Eukaryota</taxon>
        <taxon>Fungi</taxon>
        <taxon>Dikarya</taxon>
        <taxon>Basidiomycota</taxon>
        <taxon>Agaricomycotina</taxon>
        <taxon>Agaricomycetes</taxon>
        <taxon>Agaricomycetidae</taxon>
        <taxon>Agaricales</taxon>
        <taxon>Marasmiineae</taxon>
        <taxon>Mycenaceae</taxon>
        <taxon>Mycena</taxon>
    </lineage>
</organism>
<dbReference type="Proteomes" id="UP001219525">
    <property type="component" value="Unassembled WGS sequence"/>
</dbReference>
<evidence type="ECO:0000313" key="2">
    <source>
        <dbReference type="EMBL" id="KAJ7189959.1"/>
    </source>
</evidence>